<dbReference type="InterPro" id="IPR053299">
    <property type="entry name" value="ASTRA_WD_repeat"/>
</dbReference>
<evidence type="ECO:0000313" key="2">
    <source>
        <dbReference type="Proteomes" id="UP000699462"/>
    </source>
</evidence>
<dbReference type="PANTHER" id="PTHR44156">
    <property type="entry name" value="SUPERNUMERARY LIMBS, ISOFORM B-RELATED"/>
    <property type="match status" value="1"/>
</dbReference>
<dbReference type="SMART" id="SM00320">
    <property type="entry name" value="WD40"/>
    <property type="match status" value="2"/>
</dbReference>
<dbReference type="Proteomes" id="UP000699462">
    <property type="component" value="Unassembled WGS sequence"/>
</dbReference>
<dbReference type="Pfam" id="PF00400">
    <property type="entry name" value="WD40"/>
    <property type="match status" value="2"/>
</dbReference>
<dbReference type="Gene3D" id="2.130.10.10">
    <property type="entry name" value="YVTN repeat-like/Quinoprotein amine dehydrogenase"/>
    <property type="match status" value="2"/>
</dbReference>
<keyword evidence="2" id="KW-1185">Reference proteome</keyword>
<sequence length="672" mass="72426">MMTRTACSLFVGSNDQLLRVYRYSESVVTGPVQTLDGPGGSITSLSVEGRYVAAGYAEGVVKVWRNNVANTLDLVTVLDLVADCRSNGVLDTDGTRVISVNLSIDSLYYTRASRIKSLIDLNSTDQVSAGDTITETFPAVDVETSDVQNEEAFAEDLVESIQPSSPSLFCTDNSDYEHSETELSVSDTEAYWHFMSKPDRPQSVQKSCLLQSGLGHDQARLQAQDSAQVRLTVSQQLPAGFRFRTFAPLLPDCRAVLTGHSGLVACGLAGDNMDDSTVISGAGQSASDGGNKLGACDVRFWNLPADDTVLCFPSSHHEGSITCLSCIHSPTTGDWCLSGGMDSKLFFWRPCTRTSAFPVHHPLAMLNSLERDGWIPTFQVLFARDQQPIFPITAVLTSSSSDLHRVFVSTGREVWSIEIPDKALTLLTQQGSLSVEKLAEWSHCHTNSDPLKVESTFLDQAVIDLCPSILADNVQIDLFASLSDSQFPLVPLSSQSGRFERVSSDETIEFHLADPVPDTKGALSLCWHRSGETLVGLNRNVPIIVSQSVGKFLMRKLFGNSTEPVQFIEPVDIPSADGSRGGYFIISVASGVSRGKIVGANDGRVIAESEPFSAPISIDAACSLQAPGGPNSWASDSLLLLIATSDGLLHLLEFNPCGEEREASGSNLRKAS</sequence>
<reference evidence="1 2" key="1">
    <citation type="submission" date="2019-07" db="EMBL/GenBank/DDBJ databases">
        <title>Annotation for the trematode Paragonimus westermani.</title>
        <authorList>
            <person name="Choi Y.-J."/>
        </authorList>
    </citation>
    <scope>NUCLEOTIDE SEQUENCE [LARGE SCALE GENOMIC DNA]</scope>
    <source>
        <strain evidence="1">180907_Pwestermani</strain>
    </source>
</reference>
<dbReference type="AlphaFoldDB" id="A0A8T0DE07"/>
<dbReference type="InterPro" id="IPR036322">
    <property type="entry name" value="WD40_repeat_dom_sf"/>
</dbReference>
<organism evidence="1 2">
    <name type="scientific">Paragonimus westermani</name>
    <dbReference type="NCBI Taxonomy" id="34504"/>
    <lineage>
        <taxon>Eukaryota</taxon>
        <taxon>Metazoa</taxon>
        <taxon>Spiralia</taxon>
        <taxon>Lophotrochozoa</taxon>
        <taxon>Platyhelminthes</taxon>
        <taxon>Trematoda</taxon>
        <taxon>Digenea</taxon>
        <taxon>Plagiorchiida</taxon>
        <taxon>Troglotremata</taxon>
        <taxon>Troglotrematidae</taxon>
        <taxon>Paragonimus</taxon>
    </lineage>
</organism>
<evidence type="ECO:0000313" key="1">
    <source>
        <dbReference type="EMBL" id="KAF8566049.1"/>
    </source>
</evidence>
<proteinExistence type="predicted"/>
<accession>A0A8T0DE07</accession>
<comment type="caution">
    <text evidence="1">The sequence shown here is derived from an EMBL/GenBank/DDBJ whole genome shotgun (WGS) entry which is preliminary data.</text>
</comment>
<dbReference type="InterPro" id="IPR015943">
    <property type="entry name" value="WD40/YVTN_repeat-like_dom_sf"/>
</dbReference>
<dbReference type="EMBL" id="JTDF01005684">
    <property type="protein sequence ID" value="KAF8566049.1"/>
    <property type="molecule type" value="Genomic_DNA"/>
</dbReference>
<name>A0A8T0DE07_9TREM</name>
<protein>
    <submittedName>
        <fullName evidence="1">Uncharacterized protein</fullName>
    </submittedName>
</protein>
<dbReference type="InterPro" id="IPR001680">
    <property type="entry name" value="WD40_rpt"/>
</dbReference>
<dbReference type="SUPFAM" id="SSF50978">
    <property type="entry name" value="WD40 repeat-like"/>
    <property type="match status" value="2"/>
</dbReference>
<gene>
    <name evidence="1" type="ORF">P879_04369</name>
</gene>
<dbReference type="OrthoDB" id="10489451at2759"/>